<accession>A0A645A651</accession>
<gene>
    <name evidence="1" type="ORF">SDC9_94455</name>
</gene>
<evidence type="ECO:0000313" key="1">
    <source>
        <dbReference type="EMBL" id="MPM47741.1"/>
    </source>
</evidence>
<dbReference type="AlphaFoldDB" id="A0A645A651"/>
<comment type="caution">
    <text evidence="1">The sequence shown here is derived from an EMBL/GenBank/DDBJ whole genome shotgun (WGS) entry which is preliminary data.</text>
</comment>
<organism evidence="1">
    <name type="scientific">bioreactor metagenome</name>
    <dbReference type="NCBI Taxonomy" id="1076179"/>
    <lineage>
        <taxon>unclassified sequences</taxon>
        <taxon>metagenomes</taxon>
        <taxon>ecological metagenomes</taxon>
    </lineage>
</organism>
<proteinExistence type="predicted"/>
<reference evidence="1" key="1">
    <citation type="submission" date="2019-08" db="EMBL/GenBank/DDBJ databases">
        <authorList>
            <person name="Kucharzyk K."/>
            <person name="Murdoch R.W."/>
            <person name="Higgins S."/>
            <person name="Loffler F."/>
        </authorList>
    </citation>
    <scope>NUCLEOTIDE SEQUENCE</scope>
</reference>
<dbReference type="EMBL" id="VSSQ01011799">
    <property type="protein sequence ID" value="MPM47741.1"/>
    <property type="molecule type" value="Genomic_DNA"/>
</dbReference>
<name>A0A645A651_9ZZZZ</name>
<sequence length="91" mass="9689">MGDDIRVLVGVGDRLAPGRRLPAPGVLGRLGIAARRGEVVARNRFAAIGDDLALGLVDRLHHNVRFPGRAVIDLTVVGVAKVIPELCMFTL</sequence>
<protein>
    <submittedName>
        <fullName evidence="1">Uncharacterized protein</fullName>
    </submittedName>
</protein>